<dbReference type="SUPFAM" id="SSF51905">
    <property type="entry name" value="FAD/NAD(P)-binding domain"/>
    <property type="match status" value="1"/>
</dbReference>
<proteinExistence type="predicted"/>
<dbReference type="Gene3D" id="3.30.9.10">
    <property type="entry name" value="D-Amino Acid Oxidase, subunit A, domain 2"/>
    <property type="match status" value="1"/>
</dbReference>
<dbReference type="PANTHER" id="PTHR13847:SF289">
    <property type="entry name" value="GLYCINE OXIDASE"/>
    <property type="match status" value="1"/>
</dbReference>
<sequence length="444" mass="48025">MIMTQASPDPKASSPTRAAADTGLDDADIAVVGAGVVGTACALELARQGLRVRVLDSDAPGMGASFGNAGHLATEQVFPIADASLLKRIPGMLMDPQGPLRLDWRYLPKATPWLMRLLWNLRSSPYRHSVAGIRALNEASLAAWQELLSSIGRLDLLCGHGSLLVHEKAETADALEASAARFAAQGVALERLSGEEVHRRVPELSERIRGGLFFPETGHVIDPHRVVQALVEAAEAAGVRFSRAVVQGGQADAGGVRLETSQGRLTVPRVLVAAGAHSAPLVTALTGVRVPLDTERGYHLMLPREVERLPMAVTSLERRFIMTPMAEGLRLAGTVEFAGLERPPRMERAWRLRELAQGMFSRHLDETDATPWMGFRPSLPDSLPVIDRTGPEGRVWLAFGHHHLGLTQAAITARLVGQFSSPERESTETALPSLAPYRLARFAR</sequence>
<name>A0A1B8P682_HALEL</name>
<protein>
    <submittedName>
        <fullName evidence="4">D-amino acid dehydrogenase small subunit</fullName>
        <ecNumber evidence="4">1.4.99.6</ecNumber>
    </submittedName>
</protein>
<feature type="region of interest" description="Disordered" evidence="2">
    <location>
        <begin position="1"/>
        <end position="20"/>
    </location>
</feature>
<dbReference type="Gene3D" id="3.50.50.60">
    <property type="entry name" value="FAD/NAD(P)-binding domain"/>
    <property type="match status" value="2"/>
</dbReference>
<feature type="domain" description="FAD dependent oxidoreductase" evidence="3">
    <location>
        <begin position="28"/>
        <end position="417"/>
    </location>
</feature>
<dbReference type="GO" id="GO:0005737">
    <property type="term" value="C:cytoplasm"/>
    <property type="evidence" value="ECO:0007669"/>
    <property type="project" value="TreeGrafter"/>
</dbReference>
<dbReference type="GO" id="GO:0016491">
    <property type="term" value="F:oxidoreductase activity"/>
    <property type="evidence" value="ECO:0007669"/>
    <property type="project" value="UniProtKB-KW"/>
</dbReference>
<evidence type="ECO:0000313" key="5">
    <source>
        <dbReference type="Proteomes" id="UP000092504"/>
    </source>
</evidence>
<dbReference type="InterPro" id="IPR036188">
    <property type="entry name" value="FAD/NAD-bd_sf"/>
</dbReference>
<organism evidence="4 5">
    <name type="scientific">Halomonas elongata</name>
    <dbReference type="NCBI Taxonomy" id="2746"/>
    <lineage>
        <taxon>Bacteria</taxon>
        <taxon>Pseudomonadati</taxon>
        <taxon>Pseudomonadota</taxon>
        <taxon>Gammaproteobacteria</taxon>
        <taxon>Oceanospirillales</taxon>
        <taxon>Halomonadaceae</taxon>
        <taxon>Halomonas</taxon>
    </lineage>
</organism>
<dbReference type="AlphaFoldDB" id="A0A1B8P682"/>
<evidence type="ECO:0000256" key="2">
    <source>
        <dbReference type="SAM" id="MobiDB-lite"/>
    </source>
</evidence>
<evidence type="ECO:0000313" key="4">
    <source>
        <dbReference type="EMBL" id="OBX37776.1"/>
    </source>
</evidence>
<dbReference type="Pfam" id="PF01266">
    <property type="entry name" value="DAO"/>
    <property type="match status" value="1"/>
</dbReference>
<dbReference type="EC" id="1.4.99.6" evidence="4"/>
<accession>A0A1B8P682</accession>
<comment type="caution">
    <text evidence="4">The sequence shown here is derived from an EMBL/GenBank/DDBJ whole genome shotgun (WGS) entry which is preliminary data.</text>
</comment>
<keyword evidence="1 4" id="KW-0560">Oxidoreductase</keyword>
<dbReference type="SUPFAM" id="SSF54373">
    <property type="entry name" value="FAD-linked reductases, C-terminal domain"/>
    <property type="match status" value="1"/>
</dbReference>
<dbReference type="PANTHER" id="PTHR13847">
    <property type="entry name" value="SARCOSINE DEHYDROGENASE-RELATED"/>
    <property type="match status" value="1"/>
</dbReference>
<dbReference type="InterPro" id="IPR006076">
    <property type="entry name" value="FAD-dep_OxRdtase"/>
</dbReference>
<evidence type="ECO:0000256" key="1">
    <source>
        <dbReference type="ARBA" id="ARBA00023002"/>
    </source>
</evidence>
<dbReference type="Proteomes" id="UP000092504">
    <property type="component" value="Unassembled WGS sequence"/>
</dbReference>
<dbReference type="PATRIC" id="fig|2746.7.peg.2207"/>
<dbReference type="EMBL" id="MAJD01000001">
    <property type="protein sequence ID" value="OBX37776.1"/>
    <property type="molecule type" value="Genomic_DNA"/>
</dbReference>
<gene>
    <name evidence="4" type="primary">dadA_4</name>
    <name evidence="4" type="ORF">A8U91_02154</name>
</gene>
<evidence type="ECO:0000259" key="3">
    <source>
        <dbReference type="Pfam" id="PF01266"/>
    </source>
</evidence>
<reference evidence="4 5" key="1">
    <citation type="submission" date="2016-06" db="EMBL/GenBank/DDBJ databases">
        <title>Genome sequence of halotolerant plant growth promoting strain of Halomonas elongata HEK1 isolated from salterns of Rann of Kutch, Gujarat, India.</title>
        <authorList>
            <person name="Gaba S."/>
            <person name="Singh R.N."/>
            <person name="Abrol S."/>
            <person name="Kaushik R."/>
            <person name="Saxena A.K."/>
        </authorList>
    </citation>
    <scope>NUCLEOTIDE SEQUENCE [LARGE SCALE GENOMIC DNA]</scope>
    <source>
        <strain evidence="4 5">HEK1</strain>
    </source>
</reference>